<accession>A0ABY6BFI6</accession>
<dbReference type="SUPFAM" id="SSF52518">
    <property type="entry name" value="Thiamin diphosphate-binding fold (THDP-binding)"/>
    <property type="match status" value="2"/>
</dbReference>
<dbReference type="InterPro" id="IPR051457">
    <property type="entry name" value="2-oxoacid:Fd_oxidoreductase"/>
</dbReference>
<evidence type="ECO:0000259" key="3">
    <source>
        <dbReference type="Pfam" id="PF20169"/>
    </source>
</evidence>
<dbReference type="CDD" id="cd07034">
    <property type="entry name" value="TPP_PYR_PFOR_IOR-alpha_like"/>
    <property type="match status" value="1"/>
</dbReference>
<organism evidence="4 5">
    <name type="scientific">Tahibacter amnicola</name>
    <dbReference type="NCBI Taxonomy" id="2976241"/>
    <lineage>
        <taxon>Bacteria</taxon>
        <taxon>Pseudomonadati</taxon>
        <taxon>Pseudomonadota</taxon>
        <taxon>Gammaproteobacteria</taxon>
        <taxon>Lysobacterales</taxon>
        <taxon>Rhodanobacteraceae</taxon>
        <taxon>Tahibacter</taxon>
    </lineage>
</organism>
<dbReference type="PANTHER" id="PTHR48084:SF3">
    <property type="entry name" value="SUBUNIT OF PYRUVATE:FLAVODOXIN OXIDOREDUCTASE"/>
    <property type="match status" value="1"/>
</dbReference>
<evidence type="ECO:0000313" key="4">
    <source>
        <dbReference type="EMBL" id="UXI68552.1"/>
    </source>
</evidence>
<dbReference type="Gene3D" id="3.40.920.10">
    <property type="entry name" value="Pyruvate-ferredoxin oxidoreductase, PFOR, domain III"/>
    <property type="match status" value="1"/>
</dbReference>
<dbReference type="InterPro" id="IPR046667">
    <property type="entry name" value="DUF6537"/>
</dbReference>
<dbReference type="CDD" id="cd02008">
    <property type="entry name" value="TPP_IOR_alpha"/>
    <property type="match status" value="1"/>
</dbReference>
<evidence type="ECO:0000313" key="5">
    <source>
        <dbReference type="Proteomes" id="UP001064632"/>
    </source>
</evidence>
<dbReference type="SUPFAM" id="SSF52922">
    <property type="entry name" value="TK C-terminal domain-like"/>
    <property type="match status" value="1"/>
</dbReference>
<dbReference type="InterPro" id="IPR029061">
    <property type="entry name" value="THDP-binding"/>
</dbReference>
<proteinExistence type="predicted"/>
<dbReference type="InterPro" id="IPR019752">
    <property type="entry name" value="Pyrv/ketoisovalerate_OxRed_cat"/>
</dbReference>
<feature type="domain" description="DUF6537" evidence="3">
    <location>
        <begin position="952"/>
        <end position="1151"/>
    </location>
</feature>
<dbReference type="Gene3D" id="3.40.50.970">
    <property type="match status" value="1"/>
</dbReference>
<keyword evidence="5" id="KW-1185">Reference proteome</keyword>
<sequence>MSVPAIQIDRDYSLEHKYTRSEGRIYLSGVQALVRLPLMQQMRDRAAGLNTAGFISGYRGSPLGGFDLELWKARKHLKSSSIEFQPGLNEDLGATMVWGSQQANLFPGAKYDGVFAMWYGKGPGVDRCGDVFKHANAAGTSRHGGVLCLAADDHACRSSTLPHGSELEFVSAMMPVLNPAGVQDILDMGMLGWAMSRFTGRWVGFKTIAETVESSASVNVNPHQLDIVIPSDFVLPPNGLSIRWPDPPLEQEMRLHQYAVQAAVAFARANRIDRTVMDSPKARLGIVTTGKSYLDVLQALEYLGIGERDAADIGIRVYKVGMTWPLEPIGIREFARGLEDIIVVEEKRSFIESQMKEHMYNWDHHTRPSIVGKYDEEDNWILPSTNELTPARIARVIAKRLSRFFTSETIENRLAFLAAKEKELALPRANFPRAAHYCSGCPHNTSTAVPEGSRALGGIGCHYMVTWMDRRTETFTQMGGEGTTWCGQAPFTETRHVFQNLGDGTYFHSGSLAIRQSIAAKVNITYKILYNDAVAMTGGQPVDGTLTVPDIAHQVRSEGVRTIIVLSDDIEKWSRPEIFPEGVEFLHRDELDAVQKRLRDTPGVTVIIYDQTCATEKRRRRKRGKMEDPKKRVFINSLVCEGCGDCGKKSFCVSVTPKETEFGRKREIDQSNCNKDFSCVKGFCPSFVTVHGGGLKKRKGAGQVDFDSLPMPTFATDLGQPWNILVTGIGGTGVVTIGALLGMAAHLEGKGATVLDQTGLAQKGGAVTCHLRIARQPSDIHAVRIAAGEADLVLGCDMVVVNDYWALSKIRAGRTHAVLNTHEAMPGTFTTRPDMQFPAAQIIDAVRLAMGAEAPELVDATALATTLMGDSIAANLFMLGYAWQKGWVPVSLDALIRAIELNGAAIEMNRTAFNWGRMAAHDLATVVNAASPKARVSDPTQGFDDSHLSGTLDEAVTRRMLFLTDYQNGAYAAKYKALVDKVRTAEAERVPGSTALSEAVARYAFKLMAYKDEYEVARLYTQPAFLKQVQDTFEGDYKLHFHLAPPLLARRDAEGHLTKGEYGPWVLTAFKLLAKLKGLRGGAFDIFGKTAERRMERQWIADYFVAIDELLVGLQRDNHALAVQIASVPEHIRGYGHVKEAHEAKARADWQTLLSDWRNPQAPRIAA</sequence>
<dbReference type="InterPro" id="IPR009014">
    <property type="entry name" value="Transketo_C/PFOR_II"/>
</dbReference>
<dbReference type="EMBL" id="CP104694">
    <property type="protein sequence ID" value="UXI68552.1"/>
    <property type="molecule type" value="Genomic_DNA"/>
</dbReference>
<reference evidence="4" key="1">
    <citation type="submission" date="2022-09" db="EMBL/GenBank/DDBJ databases">
        <title>Tahibacter sp. nov., isolated from a fresh water.</title>
        <authorList>
            <person name="Baek J.H."/>
            <person name="Lee J.K."/>
            <person name="Kim J.M."/>
            <person name="Jeon C.O."/>
        </authorList>
    </citation>
    <scope>NUCLEOTIDE SEQUENCE</scope>
    <source>
        <strain evidence="4">W38</strain>
    </source>
</reference>
<dbReference type="SUPFAM" id="SSF53323">
    <property type="entry name" value="Pyruvate-ferredoxin oxidoreductase, PFOR, domain III"/>
    <property type="match status" value="1"/>
</dbReference>
<feature type="domain" description="Pyruvate/ketoisovalerate oxidoreductase catalytic" evidence="2">
    <location>
        <begin position="730"/>
        <end position="916"/>
    </location>
</feature>
<keyword evidence="1" id="KW-0560">Oxidoreductase</keyword>
<dbReference type="InterPro" id="IPR002869">
    <property type="entry name" value="Pyrv_flavodox_OxRed_cen"/>
</dbReference>
<gene>
    <name evidence="4" type="ORF">N4264_02545</name>
</gene>
<dbReference type="Proteomes" id="UP001064632">
    <property type="component" value="Chromosome"/>
</dbReference>
<dbReference type="RefSeq" id="WP_261695510.1">
    <property type="nucleotide sequence ID" value="NZ_CP104694.1"/>
</dbReference>
<dbReference type="NCBIfam" id="NF009589">
    <property type="entry name" value="PRK13030.1"/>
    <property type="match status" value="1"/>
</dbReference>
<evidence type="ECO:0000259" key="2">
    <source>
        <dbReference type="Pfam" id="PF01558"/>
    </source>
</evidence>
<dbReference type="Pfam" id="PF20169">
    <property type="entry name" value="DUF6537"/>
    <property type="match status" value="1"/>
</dbReference>
<name>A0ABY6BFI6_9GAMM</name>
<dbReference type="NCBIfam" id="NF009588">
    <property type="entry name" value="PRK13029.1"/>
    <property type="match status" value="1"/>
</dbReference>
<dbReference type="InterPro" id="IPR002880">
    <property type="entry name" value="Pyrv_Fd/Flavodoxin_OxRdtase_N"/>
</dbReference>
<dbReference type="PANTHER" id="PTHR48084">
    <property type="entry name" value="2-OXOGLUTARATE OXIDOREDUCTASE SUBUNIT KORB-RELATED"/>
    <property type="match status" value="1"/>
</dbReference>
<evidence type="ECO:0000256" key="1">
    <source>
        <dbReference type="ARBA" id="ARBA00023002"/>
    </source>
</evidence>
<protein>
    <submittedName>
        <fullName evidence="4">Indolepyruvate ferredoxin oxidoreductase family protein</fullName>
    </submittedName>
</protein>
<dbReference type="Pfam" id="PF01558">
    <property type="entry name" value="POR"/>
    <property type="match status" value="1"/>
</dbReference>